<gene>
    <name evidence="2" type="ORF">HY57_08080</name>
</gene>
<dbReference type="STRING" id="1217721.HY57_08080"/>
<dbReference type="AlphaFoldDB" id="A0A075K4X6"/>
<evidence type="ECO:0000259" key="1">
    <source>
        <dbReference type="Pfam" id="PF04536"/>
    </source>
</evidence>
<dbReference type="PANTHER" id="PTHR30373">
    <property type="entry name" value="UPF0603 PROTEIN YGCG"/>
    <property type="match status" value="1"/>
</dbReference>
<dbReference type="EMBL" id="CP008884">
    <property type="protein sequence ID" value="AIF47238.1"/>
    <property type="molecule type" value="Genomic_DNA"/>
</dbReference>
<dbReference type="Proteomes" id="UP000027987">
    <property type="component" value="Chromosome"/>
</dbReference>
<protein>
    <submittedName>
        <fullName evidence="2">Membrane protein</fullName>
    </submittedName>
</protein>
<keyword evidence="3" id="KW-1185">Reference proteome</keyword>
<dbReference type="PANTHER" id="PTHR30373:SF8">
    <property type="entry name" value="BLL7265 PROTEIN"/>
    <property type="match status" value="1"/>
</dbReference>
<dbReference type="OrthoDB" id="5683663at2"/>
<reference evidence="2 3" key="1">
    <citation type="submission" date="2014-07" db="EMBL/GenBank/DDBJ databases">
        <title>Complete Genome Sequence of Dyella japonica Strain A8 Isolated from Malaysian Tropical Soil.</title>
        <authorList>
            <person name="Hui R.K.H."/>
            <person name="Chen J.-W."/>
            <person name="Chan K.-G."/>
            <person name="Leung F.C.C."/>
        </authorList>
    </citation>
    <scope>NUCLEOTIDE SEQUENCE [LARGE SCALE GENOMIC DNA]</scope>
    <source>
        <strain evidence="2 3">A8</strain>
    </source>
</reference>
<dbReference type="Pfam" id="PF04536">
    <property type="entry name" value="TPM_phosphatase"/>
    <property type="match status" value="1"/>
</dbReference>
<organism evidence="2 3">
    <name type="scientific">Dyella japonica A8</name>
    <dbReference type="NCBI Taxonomy" id="1217721"/>
    <lineage>
        <taxon>Bacteria</taxon>
        <taxon>Pseudomonadati</taxon>
        <taxon>Pseudomonadota</taxon>
        <taxon>Gammaproteobacteria</taxon>
        <taxon>Lysobacterales</taxon>
        <taxon>Rhodanobacteraceae</taxon>
        <taxon>Dyella</taxon>
    </lineage>
</organism>
<evidence type="ECO:0000313" key="3">
    <source>
        <dbReference type="Proteomes" id="UP000027987"/>
    </source>
</evidence>
<proteinExistence type="predicted"/>
<dbReference type="RefSeq" id="WP_019467298.1">
    <property type="nucleotide sequence ID" value="NZ_CP008884.1"/>
</dbReference>
<dbReference type="PATRIC" id="fig|1217721.7.peg.1677"/>
<feature type="domain" description="TPM" evidence="1">
    <location>
        <begin position="28"/>
        <end position="142"/>
    </location>
</feature>
<dbReference type="InterPro" id="IPR007621">
    <property type="entry name" value="TPM_dom"/>
</dbReference>
<dbReference type="HOGENOM" id="CLU_086382_1_0_6"/>
<evidence type="ECO:0000313" key="2">
    <source>
        <dbReference type="EMBL" id="AIF47238.1"/>
    </source>
</evidence>
<sequence length="167" mass="19007">MSRMQRLLMNLFDGWFQLRRRFPKSLLDEMTTAIRQGEQEHRGEVCFAIESRLAPGAVLNGLNADHRARQVFAQLHVWDTQHNSGVLFYVLMAEHRVVVLADRGVAKAVAQAEWDAIRDHMLASFSRGDWRKGCLDGIAEAHALLLKHFPGNDKDAPDELPDRPILL</sequence>
<name>A0A075K4X6_9GAMM</name>
<dbReference type="Gene3D" id="3.10.310.50">
    <property type="match status" value="1"/>
</dbReference>
<accession>A0A075K4X6</accession>
<dbReference type="KEGG" id="dja:HY57_08080"/>